<dbReference type="STRING" id="1231657.A0A1Y1YWF7"/>
<keyword evidence="3" id="KW-0378">Hydrolase</keyword>
<comment type="caution">
    <text evidence="3">The sequence shown here is derived from an EMBL/GenBank/DDBJ whole genome shotgun (WGS) entry which is preliminary data.</text>
</comment>
<dbReference type="EMBL" id="MCFA01000164">
    <property type="protein sequence ID" value="ORY01895.1"/>
    <property type="molecule type" value="Genomic_DNA"/>
</dbReference>
<dbReference type="GO" id="GO:0007165">
    <property type="term" value="P:signal transduction"/>
    <property type="evidence" value="ECO:0007669"/>
    <property type="project" value="InterPro"/>
</dbReference>
<reference evidence="3 4" key="1">
    <citation type="submission" date="2016-07" db="EMBL/GenBank/DDBJ databases">
        <title>Pervasive Adenine N6-methylation of Active Genes in Fungi.</title>
        <authorList>
            <consortium name="DOE Joint Genome Institute"/>
            <person name="Mondo S.J."/>
            <person name="Dannebaum R.O."/>
            <person name="Kuo R.C."/>
            <person name="Labutti K."/>
            <person name="Haridas S."/>
            <person name="Kuo A."/>
            <person name="Salamov A."/>
            <person name="Ahrendt S.R."/>
            <person name="Lipzen A."/>
            <person name="Sullivan W."/>
            <person name="Andreopoulos W.B."/>
            <person name="Clum A."/>
            <person name="Lindquist E."/>
            <person name="Daum C."/>
            <person name="Ramamoorthy G.K."/>
            <person name="Gryganskyi A."/>
            <person name="Culley D."/>
            <person name="Magnuson J.K."/>
            <person name="James T.Y."/>
            <person name="O'Malley M.A."/>
            <person name="Stajich J.E."/>
            <person name="Spatafora J.W."/>
            <person name="Visel A."/>
            <person name="Grigoriev I.V."/>
        </authorList>
    </citation>
    <scope>NUCLEOTIDE SEQUENCE [LARGE SCALE GENOMIC DNA]</scope>
    <source>
        <strain evidence="3 4">CBS 115471</strain>
    </source>
</reference>
<organism evidence="3 4">
    <name type="scientific">Clohesyomyces aquaticus</name>
    <dbReference type="NCBI Taxonomy" id="1231657"/>
    <lineage>
        <taxon>Eukaryota</taxon>
        <taxon>Fungi</taxon>
        <taxon>Dikarya</taxon>
        <taxon>Ascomycota</taxon>
        <taxon>Pezizomycotina</taxon>
        <taxon>Dothideomycetes</taxon>
        <taxon>Pleosporomycetidae</taxon>
        <taxon>Pleosporales</taxon>
        <taxon>Lindgomycetaceae</taxon>
        <taxon>Clohesyomyces</taxon>
    </lineage>
</organism>
<evidence type="ECO:0000313" key="4">
    <source>
        <dbReference type="Proteomes" id="UP000193144"/>
    </source>
</evidence>
<dbReference type="OrthoDB" id="3745421at2759"/>
<evidence type="ECO:0000256" key="1">
    <source>
        <dbReference type="ARBA" id="ARBA00022741"/>
    </source>
</evidence>
<dbReference type="InterPro" id="IPR020849">
    <property type="entry name" value="Small_GTPase_Ras-type"/>
</dbReference>
<dbReference type="Proteomes" id="UP000193144">
    <property type="component" value="Unassembled WGS sequence"/>
</dbReference>
<dbReference type="SMART" id="SM00175">
    <property type="entry name" value="RAB"/>
    <property type="match status" value="1"/>
</dbReference>
<dbReference type="InterPro" id="IPR001806">
    <property type="entry name" value="Small_GTPase"/>
</dbReference>
<dbReference type="PANTHER" id="PTHR24070">
    <property type="entry name" value="RAS, DI-RAS, AND RHEB FAMILY MEMBERS OF SMALL GTPASE SUPERFAMILY"/>
    <property type="match status" value="1"/>
</dbReference>
<dbReference type="SMART" id="SM00173">
    <property type="entry name" value="RAS"/>
    <property type="match status" value="1"/>
</dbReference>
<keyword evidence="1" id="KW-0547">Nucleotide-binding</keyword>
<sequence length="194" mass="21457">MGRATLPRQNKPLPFKFVVMGERGVGKTAIIEKLVHDQLDPPHEPTMIPTTTATTITTGAQTFDVTITEANTDTYDREVIRDSHGIILVYDVGNQSSFQNIPSLYARVQNLVSADFTSPASAPPSVVVVGHMTERERQVSYAEGAMAAEALKCGFEESTAKGDVNHLFSNVIQRRNLSSLSNEERKRNRFCGFW</sequence>
<proteinExistence type="predicted"/>
<keyword evidence="2" id="KW-0342">GTP-binding</keyword>
<dbReference type="PROSITE" id="PS51419">
    <property type="entry name" value="RAB"/>
    <property type="match status" value="1"/>
</dbReference>
<dbReference type="Pfam" id="PF00071">
    <property type="entry name" value="Ras"/>
    <property type="match status" value="1"/>
</dbReference>
<keyword evidence="4" id="KW-1185">Reference proteome</keyword>
<gene>
    <name evidence="3" type="ORF">BCR34DRAFT_90048</name>
</gene>
<dbReference type="AlphaFoldDB" id="A0A1Y1YWF7"/>
<name>A0A1Y1YWF7_9PLEO</name>
<dbReference type="Gene3D" id="3.40.50.300">
    <property type="entry name" value="P-loop containing nucleotide triphosphate hydrolases"/>
    <property type="match status" value="1"/>
</dbReference>
<accession>A0A1Y1YWF7</accession>
<evidence type="ECO:0000256" key="2">
    <source>
        <dbReference type="ARBA" id="ARBA00023134"/>
    </source>
</evidence>
<dbReference type="PROSITE" id="PS51421">
    <property type="entry name" value="RAS"/>
    <property type="match status" value="1"/>
</dbReference>
<protein>
    <submittedName>
        <fullName evidence="3">p-loop containing nucleoside triphosphate hydrolase protein</fullName>
    </submittedName>
</protein>
<evidence type="ECO:0000313" key="3">
    <source>
        <dbReference type="EMBL" id="ORY01895.1"/>
    </source>
</evidence>
<dbReference type="GO" id="GO:0003924">
    <property type="term" value="F:GTPase activity"/>
    <property type="evidence" value="ECO:0007669"/>
    <property type="project" value="InterPro"/>
</dbReference>
<dbReference type="InterPro" id="IPR027417">
    <property type="entry name" value="P-loop_NTPase"/>
</dbReference>
<dbReference type="GO" id="GO:0005525">
    <property type="term" value="F:GTP binding"/>
    <property type="evidence" value="ECO:0007669"/>
    <property type="project" value="UniProtKB-KW"/>
</dbReference>
<dbReference type="SUPFAM" id="SSF52540">
    <property type="entry name" value="P-loop containing nucleoside triphosphate hydrolases"/>
    <property type="match status" value="1"/>
</dbReference>
<dbReference type="GO" id="GO:0016020">
    <property type="term" value="C:membrane"/>
    <property type="evidence" value="ECO:0007669"/>
    <property type="project" value="InterPro"/>
</dbReference>